<dbReference type="WBParaSite" id="GPUH_0000453301-mRNA-1">
    <property type="protein sequence ID" value="GPUH_0000453301-mRNA-1"/>
    <property type="gene ID" value="GPUH_0000453301"/>
</dbReference>
<dbReference type="EMBL" id="UYRT01008630">
    <property type="protein sequence ID" value="VDK45550.1"/>
    <property type="molecule type" value="Genomic_DNA"/>
</dbReference>
<organism evidence="3">
    <name type="scientific">Gongylonema pulchrum</name>
    <dbReference type="NCBI Taxonomy" id="637853"/>
    <lineage>
        <taxon>Eukaryota</taxon>
        <taxon>Metazoa</taxon>
        <taxon>Ecdysozoa</taxon>
        <taxon>Nematoda</taxon>
        <taxon>Chromadorea</taxon>
        <taxon>Rhabditida</taxon>
        <taxon>Spirurina</taxon>
        <taxon>Spiruromorpha</taxon>
        <taxon>Spiruroidea</taxon>
        <taxon>Gongylonematidae</taxon>
        <taxon>Gongylonema</taxon>
    </lineage>
</organism>
<evidence type="ECO:0000313" key="2">
    <source>
        <dbReference type="Proteomes" id="UP000271098"/>
    </source>
</evidence>
<gene>
    <name evidence="1" type="ORF">GPUH_LOCUS4526</name>
</gene>
<proteinExistence type="predicted"/>
<protein>
    <submittedName>
        <fullName evidence="3">IBR domain-containing protein</fullName>
    </submittedName>
</protein>
<evidence type="ECO:0000313" key="1">
    <source>
        <dbReference type="EMBL" id="VDK45550.1"/>
    </source>
</evidence>
<keyword evidence="2" id="KW-1185">Reference proteome</keyword>
<evidence type="ECO:0000313" key="3">
    <source>
        <dbReference type="WBParaSite" id="GPUH_0000453301-mRNA-1"/>
    </source>
</evidence>
<accession>A0A183D735</accession>
<dbReference type="SUPFAM" id="SSF57850">
    <property type="entry name" value="RING/U-box"/>
    <property type="match status" value="1"/>
</dbReference>
<sequence>MCDKMMHIRPGKVPLTNDRLVVCDCQYVWYMRCRRRAHHPVPCEFANYYYDFLRRIGDNDKVELNVVNAKKCSNCAFGYQRYKGCRYVQCPACSTPFCDDCGAIVKYLERHECQKDAPERILLIDVLPNNNSAMTGLYQKLLWHYRLVY</sequence>
<reference evidence="1 2" key="2">
    <citation type="submission" date="2018-11" db="EMBL/GenBank/DDBJ databases">
        <authorList>
            <consortium name="Pathogen Informatics"/>
        </authorList>
    </citation>
    <scope>NUCLEOTIDE SEQUENCE [LARGE SCALE GENOMIC DNA]</scope>
</reference>
<dbReference type="AlphaFoldDB" id="A0A183D735"/>
<name>A0A183D735_9BILA</name>
<reference evidence="3" key="1">
    <citation type="submission" date="2016-06" db="UniProtKB">
        <authorList>
            <consortium name="WormBaseParasite"/>
        </authorList>
    </citation>
    <scope>IDENTIFICATION</scope>
</reference>
<dbReference type="Proteomes" id="UP000271098">
    <property type="component" value="Unassembled WGS sequence"/>
</dbReference>